<gene>
    <name evidence="2" type="ORF">QRX88_17890</name>
</gene>
<organism evidence="2 3">
    <name type="scientific">Enterococcus gallinarum</name>
    <dbReference type="NCBI Taxonomy" id="1353"/>
    <lineage>
        <taxon>Bacteria</taxon>
        <taxon>Bacillati</taxon>
        <taxon>Bacillota</taxon>
        <taxon>Bacilli</taxon>
        <taxon>Lactobacillales</taxon>
        <taxon>Enterococcaceae</taxon>
        <taxon>Enterococcus</taxon>
    </lineage>
</organism>
<dbReference type="AlphaFoldDB" id="A0ABD4ZY79"/>
<dbReference type="RefSeq" id="WP_221686107.1">
    <property type="nucleotide sequence ID" value="NZ_JAASJM010000006.1"/>
</dbReference>
<dbReference type="Proteomes" id="UP001241571">
    <property type="component" value="Unassembled WGS sequence"/>
</dbReference>
<evidence type="ECO:0000313" key="2">
    <source>
        <dbReference type="EMBL" id="MDL4937576.1"/>
    </source>
</evidence>
<evidence type="ECO:0000313" key="3">
    <source>
        <dbReference type="Proteomes" id="UP001241571"/>
    </source>
</evidence>
<keyword evidence="1" id="KW-0812">Transmembrane</keyword>
<proteinExistence type="predicted"/>
<sequence length="86" mass="9985">METMLALILLIICGFLLYGFGVYVYKRGLSKGFEVTIEYLEEIEFYTGHLLEKQEPESYRFYYVKGNLNVVEQIKGTVIKFKEIGG</sequence>
<evidence type="ECO:0000256" key="1">
    <source>
        <dbReference type="SAM" id="Phobius"/>
    </source>
</evidence>
<keyword evidence="1" id="KW-1133">Transmembrane helix</keyword>
<feature type="transmembrane region" description="Helical" evidence="1">
    <location>
        <begin position="6"/>
        <end position="25"/>
    </location>
</feature>
<accession>A0ABD4ZY79</accession>
<keyword evidence="1" id="KW-0472">Membrane</keyword>
<name>A0ABD4ZY79_ENTGA</name>
<protein>
    <submittedName>
        <fullName evidence="2">Uncharacterized protein</fullName>
    </submittedName>
</protein>
<comment type="caution">
    <text evidence="2">The sequence shown here is derived from an EMBL/GenBank/DDBJ whole genome shotgun (WGS) entry which is preliminary data.</text>
</comment>
<reference evidence="2 3" key="1">
    <citation type="submission" date="2023-06" db="EMBL/GenBank/DDBJ databases">
        <title>Acute promotion of culturable opportunistic pathogens and persistent increase of antibiotic resistance following antibiotic exposure in mouse gut microbiota.</title>
        <authorList>
            <person name="Li L."/>
            <person name="Wang B."/>
            <person name="Sun Y."/>
            <person name="Wang M."/>
            <person name="Xu H."/>
        </authorList>
    </citation>
    <scope>NUCLEOTIDE SEQUENCE [LARGE SCALE GENOMIC DNA]</scope>
    <source>
        <strain evidence="2 3">CRI2_2</strain>
    </source>
</reference>
<dbReference type="EMBL" id="JASUBT010000023">
    <property type="protein sequence ID" value="MDL4937576.1"/>
    <property type="molecule type" value="Genomic_DNA"/>
</dbReference>